<feature type="chain" id="PRO_5035303944" evidence="3">
    <location>
        <begin position="19"/>
        <end position="727"/>
    </location>
</feature>
<keyword evidence="5" id="KW-1185">Reference proteome</keyword>
<protein>
    <submittedName>
        <fullName evidence="4">Uncharacterized protein</fullName>
    </submittedName>
</protein>
<accession>A0A8I6S4E0</accession>
<feature type="region of interest" description="Disordered" evidence="2">
    <location>
        <begin position="177"/>
        <end position="201"/>
    </location>
</feature>
<dbReference type="AlphaFoldDB" id="A0A8I6S4E0"/>
<dbReference type="InterPro" id="IPR052201">
    <property type="entry name" value="LRR-containing_regulator"/>
</dbReference>
<dbReference type="Pfam" id="PF13516">
    <property type="entry name" value="LRR_6"/>
    <property type="match status" value="4"/>
</dbReference>
<organism evidence="4 5">
    <name type="scientific">Cimex lectularius</name>
    <name type="common">Bed bug</name>
    <name type="synonym">Acanthia lectularia</name>
    <dbReference type="NCBI Taxonomy" id="79782"/>
    <lineage>
        <taxon>Eukaryota</taxon>
        <taxon>Metazoa</taxon>
        <taxon>Ecdysozoa</taxon>
        <taxon>Arthropoda</taxon>
        <taxon>Hexapoda</taxon>
        <taxon>Insecta</taxon>
        <taxon>Pterygota</taxon>
        <taxon>Neoptera</taxon>
        <taxon>Paraneoptera</taxon>
        <taxon>Hemiptera</taxon>
        <taxon>Heteroptera</taxon>
        <taxon>Panheteroptera</taxon>
        <taxon>Cimicomorpha</taxon>
        <taxon>Cimicidae</taxon>
        <taxon>Cimex</taxon>
    </lineage>
</organism>
<dbReference type="InterPro" id="IPR001611">
    <property type="entry name" value="Leu-rich_rpt"/>
</dbReference>
<dbReference type="Proteomes" id="UP000494040">
    <property type="component" value="Unassembled WGS sequence"/>
</dbReference>
<evidence type="ECO:0000256" key="3">
    <source>
        <dbReference type="SAM" id="SignalP"/>
    </source>
</evidence>
<dbReference type="SUPFAM" id="SSF52047">
    <property type="entry name" value="RNI-like"/>
    <property type="match status" value="1"/>
</dbReference>
<dbReference type="PANTHER" id="PTHR24111">
    <property type="entry name" value="LEUCINE-RICH REPEAT-CONTAINING PROTEIN 34"/>
    <property type="match status" value="1"/>
</dbReference>
<reference evidence="4" key="1">
    <citation type="submission" date="2022-01" db="UniProtKB">
        <authorList>
            <consortium name="EnsemblMetazoa"/>
        </authorList>
    </citation>
    <scope>IDENTIFICATION</scope>
</reference>
<dbReference type="SMART" id="SM00368">
    <property type="entry name" value="LRR_RI"/>
    <property type="match status" value="6"/>
</dbReference>
<dbReference type="InterPro" id="IPR032675">
    <property type="entry name" value="LRR_dom_sf"/>
</dbReference>
<dbReference type="OrthoDB" id="7563424at2759"/>
<evidence type="ECO:0000256" key="1">
    <source>
        <dbReference type="ARBA" id="ARBA00022737"/>
    </source>
</evidence>
<feature type="compositionally biased region" description="Low complexity" evidence="2">
    <location>
        <begin position="188"/>
        <end position="200"/>
    </location>
</feature>
<keyword evidence="1" id="KW-0677">Repeat</keyword>
<proteinExistence type="predicted"/>
<dbReference type="Gene3D" id="3.80.10.10">
    <property type="entry name" value="Ribonuclease Inhibitor"/>
    <property type="match status" value="1"/>
</dbReference>
<dbReference type="PROSITE" id="PS51450">
    <property type="entry name" value="LRR"/>
    <property type="match status" value="1"/>
</dbReference>
<feature type="compositionally biased region" description="Basic and acidic residues" evidence="2">
    <location>
        <begin position="177"/>
        <end position="186"/>
    </location>
</feature>
<dbReference type="EnsemblMetazoa" id="XM_014401399.2">
    <property type="protein sequence ID" value="XP_014256885.1"/>
    <property type="gene ID" value="LOC106670803"/>
</dbReference>
<dbReference type="RefSeq" id="XP_014256885.1">
    <property type="nucleotide sequence ID" value="XM_014401399.2"/>
</dbReference>
<evidence type="ECO:0000313" key="4">
    <source>
        <dbReference type="EnsemblMetazoa" id="XP_014256885.1"/>
    </source>
</evidence>
<name>A0A8I6S4E0_CIMLE</name>
<dbReference type="KEGG" id="clec:106670803"/>
<dbReference type="GeneID" id="106670803"/>
<evidence type="ECO:0000313" key="5">
    <source>
        <dbReference type="Proteomes" id="UP000494040"/>
    </source>
</evidence>
<keyword evidence="3" id="KW-0732">Signal</keyword>
<sequence>MFLTRLVLVKFIFSLLKMKDDSSGSIDGGFDHSASRPYAKVTYSHLLPSHDHIKPRFTSSISPRMNIGRMFSPASVLSKLNIFNDDTNKEETPYHKRTIQSVQSTANDSASDFNLHNKKEIIAICYDWDEKLADLGYGQDVVSEGDTTVTGEDVYRSTRHSTIKGYSSDKLTVEKSLQDGDGDRSISTRRSTPSSFRQSSKGSTRAVSFGSVASAKLFFKDDRKSIDMSFNLSDGEMTDMMRRATQYNLKTSMNMLDHILVTKGFDLNQFRALGWEKVKEGRTSTVRLTREMGRTELENLLHLREVTLVISCKNGELRLVGSDLQQRIGRRVINSDLPKICHYLMDHPEIKYLNLAYNQITSEGLHFLTSFLSINSSIVGLNLMCNNITEILSSDVIDTAANTTLKSLRLNGNFLGRKSGEYLSFLIMFKNLDHLDISQTDQTVLTLPWMIQAIFQSRSLRRLDASRLLGQPGYGEHTKHVATLFGDLLRINSNIVELHIEKNGLGDHDMVQLFSGFWKNCTLQLLDLSCNRIGDYGAEIIAMNLEHGAPLKVLMLSHNHIGDSGARALSFKLPGSQVKLLDLSHNRIGDDGVADIIYTVRKPYPLLALFIFGNKISEATSRVILKQLDAGNLMAKSLDVKVACIGNEVHCSHNQSADRYRLSYYNVPRYGVTQPYRMRRELQEGCGTKHCLNYMYHNVVSLHPPLQRIIPGRDLEPCSKIKGTCII</sequence>
<dbReference type="PANTHER" id="PTHR24111:SF0">
    <property type="entry name" value="LEUCINE-RICH REPEAT-CONTAINING PROTEIN"/>
    <property type="match status" value="1"/>
</dbReference>
<feature type="signal peptide" evidence="3">
    <location>
        <begin position="1"/>
        <end position="18"/>
    </location>
</feature>
<evidence type="ECO:0000256" key="2">
    <source>
        <dbReference type="SAM" id="MobiDB-lite"/>
    </source>
</evidence>